<evidence type="ECO:0000256" key="1">
    <source>
        <dbReference type="SAM" id="MobiDB-lite"/>
    </source>
</evidence>
<name>A0AAV2KGT3_KNICA</name>
<evidence type="ECO:0000313" key="3">
    <source>
        <dbReference type="Proteomes" id="UP001497482"/>
    </source>
</evidence>
<proteinExistence type="predicted"/>
<dbReference type="EMBL" id="OZ035840">
    <property type="protein sequence ID" value="CAL1589127.1"/>
    <property type="molecule type" value="Genomic_DNA"/>
</dbReference>
<evidence type="ECO:0000313" key="2">
    <source>
        <dbReference type="EMBL" id="CAL1589127.1"/>
    </source>
</evidence>
<protein>
    <submittedName>
        <fullName evidence="2">Uncharacterized protein</fullName>
    </submittedName>
</protein>
<feature type="region of interest" description="Disordered" evidence="1">
    <location>
        <begin position="1"/>
        <end position="39"/>
    </location>
</feature>
<sequence>MPLSAVSTVQPGPQRDLQGPRKERVSPESSGDTRPGAARVLVSPVRNTGLPANTASISPLLHYCEAANNSSAGYGLHHDSFQTTSTPPPAPERCFPGFCASEAASVGLWGR</sequence>
<organism evidence="2 3">
    <name type="scientific">Knipowitschia caucasica</name>
    <name type="common">Caucasian dwarf goby</name>
    <name type="synonym">Pomatoschistus caucasicus</name>
    <dbReference type="NCBI Taxonomy" id="637954"/>
    <lineage>
        <taxon>Eukaryota</taxon>
        <taxon>Metazoa</taxon>
        <taxon>Chordata</taxon>
        <taxon>Craniata</taxon>
        <taxon>Vertebrata</taxon>
        <taxon>Euteleostomi</taxon>
        <taxon>Actinopterygii</taxon>
        <taxon>Neopterygii</taxon>
        <taxon>Teleostei</taxon>
        <taxon>Neoteleostei</taxon>
        <taxon>Acanthomorphata</taxon>
        <taxon>Gobiaria</taxon>
        <taxon>Gobiiformes</taxon>
        <taxon>Gobioidei</taxon>
        <taxon>Gobiidae</taxon>
        <taxon>Gobiinae</taxon>
        <taxon>Knipowitschia</taxon>
    </lineage>
</organism>
<dbReference type="AlphaFoldDB" id="A0AAV2KGT3"/>
<gene>
    <name evidence="2" type="ORF">KC01_LOCUS18795</name>
</gene>
<keyword evidence="3" id="KW-1185">Reference proteome</keyword>
<accession>A0AAV2KGT3</accession>
<reference evidence="2 3" key="1">
    <citation type="submission" date="2024-04" db="EMBL/GenBank/DDBJ databases">
        <authorList>
            <person name="Waldvogel A.-M."/>
            <person name="Schoenle A."/>
        </authorList>
    </citation>
    <scope>NUCLEOTIDE SEQUENCE [LARGE SCALE GENOMIC DNA]</scope>
</reference>
<feature type="compositionally biased region" description="Polar residues" evidence="1">
    <location>
        <begin position="1"/>
        <end position="11"/>
    </location>
</feature>
<dbReference type="Proteomes" id="UP001497482">
    <property type="component" value="Chromosome 18"/>
</dbReference>